<protein>
    <submittedName>
        <fullName evidence="1">Uncharacterized protein</fullName>
    </submittedName>
</protein>
<evidence type="ECO:0000313" key="1">
    <source>
        <dbReference type="EMBL" id="BDU71734.1"/>
    </source>
</evidence>
<dbReference type="Proteomes" id="UP001238179">
    <property type="component" value="Chromosome"/>
</dbReference>
<dbReference type="EMBL" id="AP027080">
    <property type="protein sequence ID" value="BDU71734.1"/>
    <property type="molecule type" value="Genomic_DNA"/>
</dbReference>
<dbReference type="InterPro" id="IPR023198">
    <property type="entry name" value="PGP-like_dom2"/>
</dbReference>
<dbReference type="CDD" id="cd01427">
    <property type="entry name" value="HAD_like"/>
    <property type="match status" value="1"/>
</dbReference>
<dbReference type="RefSeq" id="WP_316414637.1">
    <property type="nucleotide sequence ID" value="NZ_AP027080.1"/>
</dbReference>
<sequence>MEVREAAALGAPRGGALAGVSLDAMLEALLRERTPQRVWVAESLCAAWGDRIRAAGAECRSLRLEGRDVLNTLMDASSQCGPQEQIWLNLDRSPALDHMDLLSLDAFLAYAATRPHPPLAVFLHDDAPGLPRTLRLAVDRHGIALLLREGPWGACALGKPEVLAALAGAAGGSLPGTFATATRGRQLLALDVDGVLIDPGRSFSEAVAAALAELAPNLPWDDDHFAAFKRVGGFNNDFRLTAGALALAEIGGLDGLRHATGKGFPHLEPRIRELEPRCREVVQKHYARTRRMERPMVTREDLDAFPGDLAIFTGRPPDELTLAFQVLGFRIPAVADSAPHLRKPRAEGLLQLADAFRSTRVVFVGDTCDDATALREARALCPGVEWVFAAVGPDRQWIAGEGDLQAPRLKDLLPALGPAR</sequence>
<dbReference type="Gene3D" id="3.40.50.1000">
    <property type="entry name" value="HAD superfamily/HAD-like"/>
    <property type="match status" value="1"/>
</dbReference>
<keyword evidence="2" id="KW-1185">Reference proteome</keyword>
<dbReference type="InterPro" id="IPR036412">
    <property type="entry name" value="HAD-like_sf"/>
</dbReference>
<reference evidence="2" key="1">
    <citation type="journal article" date="2023" name="Int. J. Syst. Evol. Microbiol.">
        <title>Mesoterricola silvestris gen. nov., sp. nov., Mesoterricola sediminis sp. nov., Geothrix oryzae sp. nov., Geothrix edaphica sp. nov., Geothrix rubra sp. nov., and Geothrix limicola sp. nov., six novel members of Acidobacteriota isolated from soils.</title>
        <authorList>
            <person name="Itoh H."/>
            <person name="Sugisawa Y."/>
            <person name="Mise K."/>
            <person name="Xu Z."/>
            <person name="Kuniyasu M."/>
            <person name="Ushijima N."/>
            <person name="Kawano K."/>
            <person name="Kobayashi E."/>
            <person name="Shiratori Y."/>
            <person name="Masuda Y."/>
            <person name="Senoo K."/>
        </authorList>
    </citation>
    <scope>NUCLEOTIDE SEQUENCE [LARGE SCALE GENOMIC DNA]</scope>
    <source>
        <strain evidence="2">W79</strain>
    </source>
</reference>
<dbReference type="AlphaFoldDB" id="A0AA48K7D1"/>
<dbReference type="Pfam" id="PF00702">
    <property type="entry name" value="Hydrolase"/>
    <property type="match status" value="1"/>
</dbReference>
<dbReference type="Gene3D" id="1.10.150.240">
    <property type="entry name" value="Putative phosphatase, domain 2"/>
    <property type="match status" value="1"/>
</dbReference>
<gene>
    <name evidence="1" type="ORF">METEAL_09080</name>
</gene>
<dbReference type="SUPFAM" id="SSF56784">
    <property type="entry name" value="HAD-like"/>
    <property type="match status" value="1"/>
</dbReference>
<accession>A0AA48K7D1</accession>
<dbReference type="InterPro" id="IPR023214">
    <property type="entry name" value="HAD_sf"/>
</dbReference>
<organism evidence="1 2">
    <name type="scientific">Mesoterricola silvestris</name>
    <dbReference type="NCBI Taxonomy" id="2927979"/>
    <lineage>
        <taxon>Bacteria</taxon>
        <taxon>Pseudomonadati</taxon>
        <taxon>Acidobacteriota</taxon>
        <taxon>Holophagae</taxon>
        <taxon>Holophagales</taxon>
        <taxon>Holophagaceae</taxon>
        <taxon>Mesoterricola</taxon>
    </lineage>
</organism>
<name>A0AA48K7D1_9BACT</name>
<dbReference type="KEGG" id="msil:METEAL_09080"/>
<evidence type="ECO:0000313" key="2">
    <source>
        <dbReference type="Proteomes" id="UP001238179"/>
    </source>
</evidence>
<proteinExistence type="predicted"/>